<reference evidence="2" key="1">
    <citation type="submission" date="2023-07" db="EMBL/GenBank/DDBJ databases">
        <title>Paracoccus sp. MBLB3053 whole genome sequence.</title>
        <authorList>
            <person name="Hwang C.Y."/>
            <person name="Cho E.-S."/>
            <person name="Seo M.-J."/>
        </authorList>
    </citation>
    <scope>NUCLEOTIDE SEQUENCE [LARGE SCALE GENOMIC DNA]</scope>
    <source>
        <strain evidence="2">MBLB3053</strain>
    </source>
</reference>
<keyword evidence="2" id="KW-1185">Reference proteome</keyword>
<organism evidence="1 2">
    <name type="scientific">Paracoccus aurantius</name>
    <dbReference type="NCBI Taxonomy" id="3073814"/>
    <lineage>
        <taxon>Bacteria</taxon>
        <taxon>Pseudomonadati</taxon>
        <taxon>Pseudomonadota</taxon>
        <taxon>Alphaproteobacteria</taxon>
        <taxon>Rhodobacterales</taxon>
        <taxon>Paracoccaceae</taxon>
        <taxon>Paracoccus</taxon>
    </lineage>
</organism>
<protein>
    <recommendedName>
        <fullName evidence="3">Baseplate assembly protein</fullName>
    </recommendedName>
</protein>
<dbReference type="RefSeq" id="WP_311162937.1">
    <property type="nucleotide sequence ID" value="NZ_JAVQLW010000005.1"/>
</dbReference>
<name>A0ABU2HYJ6_9RHOB</name>
<dbReference type="EMBL" id="JAVQLW010000005">
    <property type="protein sequence ID" value="MDS9470126.1"/>
    <property type="molecule type" value="Genomic_DNA"/>
</dbReference>
<sequence length="893" mass="94118">MADSCCACEGIMVSTPEAAWNRPGLTNISVRAGTYTSFLDTMLARLSSSEHGALADLRTRDPAVDFSIAALDAWAVVGDILTFYAERLTVETLLPTARELNSLHGLAMLVGYAPSPGVAAEVEIAFRMSEVEGSPRSIKLPSGVKVQSTPGPDEAPVIFETTASIPARSAWNAMRPLLDAPQELTAGTTRLALAGTRTGLKSGDGVAFAADDGTPVFARVSSVTIEPANPALDPDAIDLTHLVIDPIATTPAHFAFAPPPDPMPPVVQPPLADHLGQTLSAGDLAKILDEAGVDDDAFFDPLIGLPEPRKRVLVFRQSTGIFGNAAPGFASLPTALTGEFPVYGPNDDGVIVIDHMEQGPYFGQQDHWADGTLEVLSDEAGNIYLDRVLKDVTAGSVVALKDGDDWGLYEVENVAELALARFAIQGRSTRLGLDGSTGFDQLTIRGTTVWTSSEWLDLPRRRFVDPLKAGDTQIALNGWSPGLQPGQRLALRGGYADGLDAPAVEAAEIQDVFHDLQAGGGTTITLATGLAYDHARDALRICGNVAPATHGETTVDLLGKGDPARVFPTFVARQGPLTHITAEVVGGAAPTTELRVGGILWKQVPNLLDARQGDRVYTLRVDETGIATYGFGDGVTGAMPASGQEIRATYRTGLGLAGRVRAGQLNILMTRPLGVEAAENPLPAEGGANPEPLNDLRRNLPLSCRTLGRVVSLSDYADYALTYAGIAKARAERVRIPGLGQPGIVLTVAGDLGAEILPGSAIYDGLVGGLRKDGIPYVRFRLLNYRPQTFRIGAKIKVFEEYLPDEVLAAAEAALRTAYGFEGRSFAQTVFASEILTTMQDVPGVEGVVLDLLYTGAVPASAAALLAAPASATQGAELLTLHSGPLDHLELMS</sequence>
<accession>A0ABU2HYJ6</accession>
<gene>
    <name evidence="1" type="ORF">RGQ15_21470</name>
</gene>
<comment type="caution">
    <text evidence="1">The sequence shown here is derived from an EMBL/GenBank/DDBJ whole genome shotgun (WGS) entry which is preliminary data.</text>
</comment>
<evidence type="ECO:0008006" key="3">
    <source>
        <dbReference type="Google" id="ProtNLM"/>
    </source>
</evidence>
<evidence type="ECO:0000313" key="1">
    <source>
        <dbReference type="EMBL" id="MDS9470126.1"/>
    </source>
</evidence>
<dbReference type="Proteomes" id="UP001269144">
    <property type="component" value="Unassembled WGS sequence"/>
</dbReference>
<proteinExistence type="predicted"/>
<evidence type="ECO:0000313" key="2">
    <source>
        <dbReference type="Proteomes" id="UP001269144"/>
    </source>
</evidence>